<dbReference type="PROSITE" id="PS50088">
    <property type="entry name" value="ANK_REPEAT"/>
    <property type="match status" value="2"/>
</dbReference>
<dbReference type="GO" id="GO:0085020">
    <property type="term" value="P:protein K6-linked ubiquitination"/>
    <property type="evidence" value="ECO:0007669"/>
    <property type="project" value="TreeGrafter"/>
</dbReference>
<dbReference type="PRINTS" id="PR01415">
    <property type="entry name" value="ANKYRIN"/>
</dbReference>
<evidence type="ECO:0000256" key="4">
    <source>
        <dbReference type="SAM" id="MobiDB-lite"/>
    </source>
</evidence>
<feature type="region of interest" description="Disordered" evidence="4">
    <location>
        <begin position="169"/>
        <end position="192"/>
    </location>
</feature>
<dbReference type="InterPro" id="IPR002110">
    <property type="entry name" value="Ankyrin_rpt"/>
</dbReference>
<keyword evidence="6" id="KW-1185">Reference proteome</keyword>
<dbReference type="RefSeq" id="XP_062631165.1">
    <property type="nucleotide sequence ID" value="XM_062775181.1"/>
</dbReference>
<name>A0AAF1BQR8_9TREE</name>
<reference evidence="5" key="1">
    <citation type="submission" date="2023-10" db="EMBL/GenBank/DDBJ databases">
        <authorList>
            <person name="Noh H."/>
        </authorList>
    </citation>
    <scope>NUCLEOTIDE SEQUENCE</scope>
    <source>
        <strain evidence="5">DUCC4014</strain>
    </source>
</reference>
<feature type="region of interest" description="Disordered" evidence="4">
    <location>
        <begin position="1"/>
        <end position="25"/>
    </location>
</feature>
<keyword evidence="2 3" id="KW-0040">ANK repeat</keyword>
<dbReference type="Pfam" id="PF12796">
    <property type="entry name" value="Ank_2"/>
    <property type="match status" value="1"/>
</dbReference>
<dbReference type="GeneID" id="87811803"/>
<dbReference type="GO" id="GO:0004842">
    <property type="term" value="F:ubiquitin-protein transferase activity"/>
    <property type="evidence" value="ECO:0007669"/>
    <property type="project" value="TreeGrafter"/>
</dbReference>
<dbReference type="PANTHER" id="PTHR24171:SF8">
    <property type="entry name" value="BRCA1-ASSOCIATED RING DOMAIN PROTEIN 1"/>
    <property type="match status" value="1"/>
</dbReference>
<gene>
    <name evidence="5" type="primary">YGL242C_1</name>
    <name evidence="5" type="ORF">LOC62_06G008639</name>
</gene>
<evidence type="ECO:0000313" key="5">
    <source>
        <dbReference type="EMBL" id="WOO85139.1"/>
    </source>
</evidence>
<dbReference type="PANTHER" id="PTHR24171">
    <property type="entry name" value="ANKYRIN REPEAT DOMAIN-CONTAINING PROTEIN 39-RELATED"/>
    <property type="match status" value="1"/>
</dbReference>
<dbReference type="InterPro" id="IPR036770">
    <property type="entry name" value="Ankyrin_rpt-contain_sf"/>
</dbReference>
<feature type="repeat" description="ANK" evidence="3">
    <location>
        <begin position="56"/>
        <end position="81"/>
    </location>
</feature>
<accession>A0AAF1BQR8</accession>
<dbReference type="SMART" id="SM00248">
    <property type="entry name" value="ANK"/>
    <property type="match status" value="2"/>
</dbReference>
<organism evidence="5 6">
    <name type="scientific">Vanrija pseudolonga</name>
    <dbReference type="NCBI Taxonomy" id="143232"/>
    <lineage>
        <taxon>Eukaryota</taxon>
        <taxon>Fungi</taxon>
        <taxon>Dikarya</taxon>
        <taxon>Basidiomycota</taxon>
        <taxon>Agaricomycotina</taxon>
        <taxon>Tremellomycetes</taxon>
        <taxon>Trichosporonales</taxon>
        <taxon>Trichosporonaceae</taxon>
        <taxon>Vanrija</taxon>
    </lineage>
</organism>
<dbReference type="Proteomes" id="UP000827549">
    <property type="component" value="Chromosome 6"/>
</dbReference>
<evidence type="ECO:0000313" key="6">
    <source>
        <dbReference type="Proteomes" id="UP000827549"/>
    </source>
</evidence>
<dbReference type="PROSITE" id="PS50297">
    <property type="entry name" value="ANK_REP_REGION"/>
    <property type="match status" value="2"/>
</dbReference>
<sequence>MTTAPSRSAPPPPPQDDHADGASANEQLLAAAKTDNEELLLSALEQLEDVNYADGLGNTALHYAVIHGSTDVLEHLLEHDSIHLDLRNRLQGDTPLHIAVRQRYEEHPAARLYIVGSLLEAGADQLVKNRHGQRPGDALPPWSENADPESDDEKIRSMLRRALAETMVASSGDVVDEDDDIIDPNDIASDSD</sequence>
<dbReference type="AlphaFoldDB" id="A0AAF1BQR8"/>
<evidence type="ECO:0000256" key="1">
    <source>
        <dbReference type="ARBA" id="ARBA00022737"/>
    </source>
</evidence>
<dbReference type="SUPFAM" id="SSF48403">
    <property type="entry name" value="Ankyrin repeat"/>
    <property type="match status" value="1"/>
</dbReference>
<protein>
    <submittedName>
        <fullName evidence="5">Ankyrin repeat-containing protein</fullName>
    </submittedName>
</protein>
<dbReference type="Gene3D" id="1.25.40.20">
    <property type="entry name" value="Ankyrin repeat-containing domain"/>
    <property type="match status" value="1"/>
</dbReference>
<proteinExistence type="predicted"/>
<feature type="compositionally biased region" description="Acidic residues" evidence="4">
    <location>
        <begin position="174"/>
        <end position="192"/>
    </location>
</feature>
<evidence type="ECO:0000256" key="2">
    <source>
        <dbReference type="ARBA" id="ARBA00023043"/>
    </source>
</evidence>
<evidence type="ECO:0000256" key="3">
    <source>
        <dbReference type="PROSITE-ProRule" id="PRU00023"/>
    </source>
</evidence>
<dbReference type="EMBL" id="CP086719">
    <property type="protein sequence ID" value="WOO85139.1"/>
    <property type="molecule type" value="Genomic_DNA"/>
</dbReference>
<feature type="region of interest" description="Disordered" evidence="4">
    <location>
        <begin position="130"/>
        <end position="153"/>
    </location>
</feature>
<feature type="repeat" description="ANK" evidence="3">
    <location>
        <begin position="91"/>
        <end position="130"/>
    </location>
</feature>
<keyword evidence="1" id="KW-0677">Repeat</keyword>